<dbReference type="InterPro" id="IPR036779">
    <property type="entry name" value="LysM_dom_sf"/>
</dbReference>
<evidence type="ECO:0000313" key="2">
    <source>
        <dbReference type="EMBL" id="ANY67740.1"/>
    </source>
</evidence>
<organism evidence="2">
    <name type="scientific">Paenibacillus sp. BIHB 4019</name>
    <dbReference type="NCBI Taxonomy" id="1870819"/>
    <lineage>
        <taxon>Bacteria</taxon>
        <taxon>Bacillati</taxon>
        <taxon>Bacillota</taxon>
        <taxon>Bacilli</taxon>
        <taxon>Bacillales</taxon>
        <taxon>Paenibacillaceae</taxon>
        <taxon>Paenibacillus</taxon>
    </lineage>
</organism>
<dbReference type="InterPro" id="IPR052196">
    <property type="entry name" value="Bact_Kbp"/>
</dbReference>
<name>A0A1B2DJ25_9BACL</name>
<dbReference type="RefSeq" id="WP_099518921.1">
    <property type="nucleotide sequence ID" value="NZ_CP016808.1"/>
</dbReference>
<dbReference type="PANTHER" id="PTHR34700">
    <property type="entry name" value="POTASSIUM BINDING PROTEIN KBP"/>
    <property type="match status" value="1"/>
</dbReference>
<proteinExistence type="predicted"/>
<dbReference type="EMBL" id="CP016808">
    <property type="protein sequence ID" value="ANY67740.1"/>
    <property type="molecule type" value="Genomic_DNA"/>
</dbReference>
<protein>
    <submittedName>
        <fullName evidence="2">Peptidoglycan-binding protein</fullName>
    </submittedName>
</protein>
<dbReference type="SMART" id="SM00257">
    <property type="entry name" value="LysM"/>
    <property type="match status" value="1"/>
</dbReference>
<sequence>MAKNPIQFHLSFNNGAERLQLPVNPESISVSTSHGYTDLDAAQFGEYTVIGQRRQTEFRFSSFFPRDYNATYCAYSPLPKPWNCVHKIQRWMRSGEPLRLTVTGTPINLAVTVRDFTYEPERGGNPGDIYFDLSLREYRFVSYRKLGYADDKTTVTTASVGRADTGEKVSNYTVARGDSLFKISAKSEVYGNGDKWRDIYNANKKLIGANPNMITLGQKLVIPR</sequence>
<dbReference type="CDD" id="cd00118">
    <property type="entry name" value="LysM"/>
    <property type="match status" value="1"/>
</dbReference>
<gene>
    <name evidence="2" type="ORF">BBD42_15645</name>
</gene>
<dbReference type="PROSITE" id="PS51782">
    <property type="entry name" value="LYSM"/>
    <property type="match status" value="1"/>
</dbReference>
<dbReference type="Pfam" id="PF01476">
    <property type="entry name" value="LysM"/>
    <property type="match status" value="1"/>
</dbReference>
<dbReference type="Gene3D" id="3.10.350.10">
    <property type="entry name" value="LysM domain"/>
    <property type="match status" value="1"/>
</dbReference>
<dbReference type="InterPro" id="IPR018392">
    <property type="entry name" value="LysM"/>
</dbReference>
<feature type="domain" description="LysM" evidence="1">
    <location>
        <begin position="170"/>
        <end position="222"/>
    </location>
</feature>
<evidence type="ECO:0000259" key="1">
    <source>
        <dbReference type="PROSITE" id="PS51782"/>
    </source>
</evidence>
<accession>A0A1B2DJ25</accession>
<reference evidence="2" key="1">
    <citation type="submission" date="2016-08" db="EMBL/GenBank/DDBJ databases">
        <title>Complete Genome Seqeunce of Paenibacillus sp. BIHB 4019 from tea rhizoplane.</title>
        <authorList>
            <person name="Thakur R."/>
            <person name="Swarnkar M.K."/>
            <person name="Gulati A."/>
        </authorList>
    </citation>
    <scope>NUCLEOTIDE SEQUENCE [LARGE SCALE GENOMIC DNA]</scope>
    <source>
        <strain evidence="2">BIHB4019</strain>
    </source>
</reference>
<dbReference type="SUPFAM" id="SSF54106">
    <property type="entry name" value="LysM domain"/>
    <property type="match status" value="1"/>
</dbReference>
<dbReference type="PANTHER" id="PTHR34700:SF4">
    <property type="entry name" value="PHAGE-LIKE ELEMENT PBSX PROTEIN XKDP"/>
    <property type="match status" value="1"/>
</dbReference>
<dbReference type="AlphaFoldDB" id="A0A1B2DJ25"/>